<dbReference type="PIRSF" id="PIRSF010372">
    <property type="entry name" value="PaiB"/>
    <property type="match status" value="1"/>
</dbReference>
<evidence type="ECO:0000313" key="2">
    <source>
        <dbReference type="EMBL" id="CBQ67626.1"/>
    </source>
</evidence>
<gene>
    <name evidence="2" type="ORF">sr11576</name>
</gene>
<accession>E6ZJX3</accession>
<keyword evidence="3" id="KW-1185">Reference proteome</keyword>
<dbReference type="OrthoDB" id="2101473at2759"/>
<evidence type="ECO:0008006" key="4">
    <source>
        <dbReference type="Google" id="ProtNLM"/>
    </source>
</evidence>
<proteinExistence type="predicted"/>
<dbReference type="Proteomes" id="UP000008867">
    <property type="component" value="Chromosome 1"/>
</dbReference>
<dbReference type="InterPro" id="IPR012349">
    <property type="entry name" value="Split_barrel_FMN-bd"/>
</dbReference>
<dbReference type="HOGENOM" id="CLU_065853_1_0_1"/>
<dbReference type="Pfam" id="PF04299">
    <property type="entry name" value="FMN_bind_2"/>
    <property type="match status" value="1"/>
</dbReference>
<dbReference type="eggNOG" id="ENOG502RCZR">
    <property type="taxonomic scope" value="Eukaryota"/>
</dbReference>
<protein>
    <recommendedName>
        <fullName evidence="4">Transcriptional regulator</fullName>
    </recommendedName>
</protein>
<evidence type="ECO:0000313" key="3">
    <source>
        <dbReference type="Proteomes" id="UP000008867"/>
    </source>
</evidence>
<sequence length="255" mass="27817">MYLRAPTAVCEWSAVEAFLAAHSLGLLTTAIPLAGQSTIQASHLPFLFHAPNTPPPPDETPSTSGDGTWHLGPDSSVDLGRLQCHLARANPQAKALLSLTRPEEVLVVFASPLNQAGYITPQWYTTTKPLTAKTVPTWNYAELHIYGLISPTTPETLRQIVSDLSDVHEHKHIEKKGEGDVWKVEDAPEAYIRVLERSIVGMEIKIMKVGLKMKMSREKGEGDRQGVLEGLRGLGGDAGEMADLVERLGPMKKPS</sequence>
<organism evidence="2 3">
    <name type="scientific">Sporisorium reilianum (strain SRZ2)</name>
    <name type="common">Maize head smut fungus</name>
    <dbReference type="NCBI Taxonomy" id="999809"/>
    <lineage>
        <taxon>Eukaryota</taxon>
        <taxon>Fungi</taxon>
        <taxon>Dikarya</taxon>
        <taxon>Basidiomycota</taxon>
        <taxon>Ustilaginomycotina</taxon>
        <taxon>Ustilaginomycetes</taxon>
        <taxon>Ustilaginales</taxon>
        <taxon>Ustilaginaceae</taxon>
        <taxon>Sporisorium</taxon>
    </lineage>
</organism>
<dbReference type="EMBL" id="FQ311430">
    <property type="protein sequence ID" value="CBQ67626.1"/>
    <property type="molecule type" value="Genomic_DNA"/>
</dbReference>
<dbReference type="AlphaFoldDB" id="E6ZJX3"/>
<name>E6ZJX3_SPORE</name>
<dbReference type="SUPFAM" id="SSF50475">
    <property type="entry name" value="FMN-binding split barrel"/>
    <property type="match status" value="1"/>
</dbReference>
<dbReference type="InterPro" id="IPR007396">
    <property type="entry name" value="TR_PAI2-type"/>
</dbReference>
<evidence type="ECO:0000256" key="1">
    <source>
        <dbReference type="SAM" id="MobiDB-lite"/>
    </source>
</evidence>
<dbReference type="PANTHER" id="PTHR35802">
    <property type="entry name" value="PROTEASE SYNTHASE AND SPORULATION PROTEIN PAI 2"/>
    <property type="match status" value="1"/>
</dbReference>
<reference evidence="2 3" key="1">
    <citation type="journal article" date="2010" name="Science">
        <title>Pathogenicity determinants in smut fungi revealed by genome comparison.</title>
        <authorList>
            <person name="Schirawski J."/>
            <person name="Mannhaupt G."/>
            <person name="Muench K."/>
            <person name="Brefort T."/>
            <person name="Schipper K."/>
            <person name="Doehlemann G."/>
            <person name="Di Stasio M."/>
            <person name="Roessel N."/>
            <person name="Mendoza-Mendoza A."/>
            <person name="Pester D."/>
            <person name="Mueller O."/>
            <person name="Winterberg B."/>
            <person name="Meyer E."/>
            <person name="Ghareeb H."/>
            <person name="Wollenberg T."/>
            <person name="Muensterkoetter M."/>
            <person name="Wong P."/>
            <person name="Walter M."/>
            <person name="Stukenbrock E."/>
            <person name="Gueldener U."/>
            <person name="Kahmann R."/>
        </authorList>
    </citation>
    <scope>NUCLEOTIDE SEQUENCE [LARGE SCALE GENOMIC DNA]</scope>
    <source>
        <strain evidence="3">SRZ2</strain>
    </source>
</reference>
<dbReference type="VEuPathDB" id="FungiDB:sr11576"/>
<dbReference type="PANTHER" id="PTHR35802:SF1">
    <property type="entry name" value="PROTEASE SYNTHASE AND SPORULATION PROTEIN PAI 2"/>
    <property type="match status" value="1"/>
</dbReference>
<feature type="region of interest" description="Disordered" evidence="1">
    <location>
        <begin position="48"/>
        <end position="71"/>
    </location>
</feature>
<dbReference type="Gene3D" id="2.30.110.10">
    <property type="entry name" value="Electron Transport, Fmn-binding Protein, Chain A"/>
    <property type="match status" value="1"/>
</dbReference>